<feature type="modified residue" description="N5-methylglutamine" evidence="4">
    <location>
        <position position="224"/>
    </location>
</feature>
<organism evidence="6 7">
    <name type="scientific">Candidatus Liptonbacteria bacterium RIFCSPLOWO2_01_FULL_53_13</name>
    <dbReference type="NCBI Taxonomy" id="1798651"/>
    <lineage>
        <taxon>Bacteria</taxon>
        <taxon>Candidatus Liptoniibacteriota</taxon>
    </lineage>
</organism>
<accession>A0A1G2CGG4</accession>
<dbReference type="InterPro" id="IPR000352">
    <property type="entry name" value="Pep_chain_release_fac_I"/>
</dbReference>
<comment type="PTM">
    <text evidence="4">Methylated by PrmC. Methylation increases the termination efficiency of RF2.</text>
</comment>
<dbReference type="Pfam" id="PF00472">
    <property type="entry name" value="RF-1"/>
    <property type="match status" value="1"/>
</dbReference>
<evidence type="ECO:0000256" key="2">
    <source>
        <dbReference type="ARBA" id="ARBA00022481"/>
    </source>
</evidence>
<comment type="caution">
    <text evidence="6">The sequence shown here is derived from an EMBL/GenBank/DDBJ whole genome shotgun (WGS) entry which is preliminary data.</text>
</comment>
<gene>
    <name evidence="4" type="primary">prfB</name>
    <name evidence="6" type="ORF">A2946_00495</name>
</gene>
<dbReference type="Pfam" id="PF03462">
    <property type="entry name" value="PCRF"/>
    <property type="match status" value="1"/>
</dbReference>
<dbReference type="EMBL" id="MHLB01000064">
    <property type="protein sequence ID" value="OGZ00476.1"/>
    <property type="molecule type" value="Genomic_DNA"/>
</dbReference>
<comment type="similarity">
    <text evidence="1 4">Belongs to the prokaryotic/mitochondrial release factor family.</text>
</comment>
<protein>
    <recommendedName>
        <fullName evidence="4">Peptide chain release factor 2</fullName>
        <shortName evidence="4">RF-2</shortName>
    </recommendedName>
</protein>
<keyword evidence="2 4" id="KW-0488">Methylation</keyword>
<dbReference type="PANTHER" id="PTHR43116:SF3">
    <property type="entry name" value="CLASS I PEPTIDE CHAIN RELEASE FACTOR"/>
    <property type="match status" value="1"/>
</dbReference>
<dbReference type="Gene3D" id="3.30.160.20">
    <property type="match status" value="1"/>
</dbReference>
<feature type="domain" description="Prokaryotic-type class I peptide chain release factors" evidence="5">
    <location>
        <begin position="217"/>
        <end position="233"/>
    </location>
</feature>
<comment type="function">
    <text evidence="4">Peptide chain release factor 2 directs the termination of translation in response to the peptide chain termination codons UGA and UAA.</text>
</comment>
<evidence type="ECO:0000256" key="1">
    <source>
        <dbReference type="ARBA" id="ARBA00010835"/>
    </source>
</evidence>
<dbReference type="AlphaFoldDB" id="A0A1G2CGG4"/>
<reference evidence="6 7" key="1">
    <citation type="journal article" date="2016" name="Nat. Commun.">
        <title>Thousands of microbial genomes shed light on interconnected biogeochemical processes in an aquifer system.</title>
        <authorList>
            <person name="Anantharaman K."/>
            <person name="Brown C.T."/>
            <person name="Hug L.A."/>
            <person name="Sharon I."/>
            <person name="Castelle C.J."/>
            <person name="Probst A.J."/>
            <person name="Thomas B.C."/>
            <person name="Singh A."/>
            <person name="Wilkins M.J."/>
            <person name="Karaoz U."/>
            <person name="Brodie E.L."/>
            <person name="Williams K.H."/>
            <person name="Hubbard S.S."/>
            <person name="Banfield J.F."/>
        </authorList>
    </citation>
    <scope>NUCLEOTIDE SEQUENCE [LARGE SCALE GENOMIC DNA]</scope>
</reference>
<dbReference type="PROSITE" id="PS00745">
    <property type="entry name" value="RF_PROK_I"/>
    <property type="match status" value="1"/>
</dbReference>
<evidence type="ECO:0000313" key="6">
    <source>
        <dbReference type="EMBL" id="OGZ00476.1"/>
    </source>
</evidence>
<evidence type="ECO:0000259" key="5">
    <source>
        <dbReference type="PROSITE" id="PS00745"/>
    </source>
</evidence>
<dbReference type="InterPro" id="IPR004374">
    <property type="entry name" value="PrfB"/>
</dbReference>
<dbReference type="PANTHER" id="PTHR43116">
    <property type="entry name" value="PEPTIDE CHAIN RELEASE FACTOR 2"/>
    <property type="match status" value="1"/>
</dbReference>
<dbReference type="Gene3D" id="1.20.58.410">
    <property type="entry name" value="Release factor"/>
    <property type="match status" value="1"/>
</dbReference>
<evidence type="ECO:0000313" key="7">
    <source>
        <dbReference type="Proteomes" id="UP000178348"/>
    </source>
</evidence>
<keyword evidence="4" id="KW-0963">Cytoplasm</keyword>
<dbReference type="SUPFAM" id="SSF75620">
    <property type="entry name" value="Release factor"/>
    <property type="match status" value="1"/>
</dbReference>
<dbReference type="HAMAP" id="MF_00094">
    <property type="entry name" value="Rel_fac_2"/>
    <property type="match status" value="1"/>
</dbReference>
<proteinExistence type="inferred from homology"/>
<dbReference type="InterPro" id="IPR005139">
    <property type="entry name" value="PCRF"/>
</dbReference>
<comment type="subcellular location">
    <subcellularLocation>
        <location evidence="4">Cytoplasm</location>
    </subcellularLocation>
</comment>
<dbReference type="GO" id="GO:0016149">
    <property type="term" value="F:translation release factor activity, codon specific"/>
    <property type="evidence" value="ECO:0007669"/>
    <property type="project" value="UniProtKB-UniRule"/>
</dbReference>
<dbReference type="Proteomes" id="UP000178348">
    <property type="component" value="Unassembled WGS sequence"/>
</dbReference>
<keyword evidence="3 4" id="KW-0648">Protein biosynthesis</keyword>
<sequence>MKNWIRKPAGWAGGFDVESKKKRIAELEAAMGDAGFWANRAQADASIKELGELNDMVSRYDAVVTGIEELQHAFSEDKFYEIKRAFRAFELQELFRGKYDRRPAVISVFPGAGGDDAEDWARMLFQMFERYAGRQEWKTRTLDDSPNHRVLEIKGDYAYGYLKGEMGVHRLVRISPFSAQKLRHTSFALVEVVPDLPQEDASKIQIPEGDLKTEFSRAGGPGGQNVNKVETAVRIVHIPTGLVVASRAERSQAQNRERALTLLKARLVQLMEENHVEALSALRTKVKPEWGNQIRSYVLNPYQMVKDHRTEVETSRVEDVLNGNLDAFIEAEVEGLKK</sequence>
<name>A0A1G2CGG4_9BACT</name>
<evidence type="ECO:0000256" key="3">
    <source>
        <dbReference type="ARBA" id="ARBA00022917"/>
    </source>
</evidence>
<dbReference type="InterPro" id="IPR045853">
    <property type="entry name" value="Pep_chain_release_fac_I_sf"/>
</dbReference>
<evidence type="ECO:0000256" key="4">
    <source>
        <dbReference type="HAMAP-Rule" id="MF_00094"/>
    </source>
</evidence>
<dbReference type="GO" id="GO:0005737">
    <property type="term" value="C:cytoplasm"/>
    <property type="evidence" value="ECO:0007669"/>
    <property type="project" value="UniProtKB-SubCell"/>
</dbReference>
<dbReference type="SMART" id="SM00937">
    <property type="entry name" value="PCRF"/>
    <property type="match status" value="1"/>
</dbReference>
<dbReference type="Gene3D" id="3.30.70.1660">
    <property type="match status" value="1"/>
</dbReference>